<comment type="caution">
    <text evidence="7">The sequence shown here is derived from an EMBL/GenBank/DDBJ whole genome shotgun (WGS) entry which is preliminary data.</text>
</comment>
<dbReference type="InterPro" id="IPR013762">
    <property type="entry name" value="Integrase-like_cat_sf"/>
</dbReference>
<feature type="domain" description="Tyr recombinase" evidence="5">
    <location>
        <begin position="167"/>
        <end position="367"/>
    </location>
</feature>
<dbReference type="Pfam" id="PF00589">
    <property type="entry name" value="Phage_integrase"/>
    <property type="match status" value="1"/>
</dbReference>
<dbReference type="InterPro" id="IPR002104">
    <property type="entry name" value="Integrase_catalytic"/>
</dbReference>
<evidence type="ECO:0000256" key="3">
    <source>
        <dbReference type="ARBA" id="ARBA00023172"/>
    </source>
</evidence>
<comment type="similarity">
    <text evidence="1">Belongs to the 'phage' integrase family.</text>
</comment>
<dbReference type="Gene3D" id="1.10.150.130">
    <property type="match status" value="1"/>
</dbReference>
<dbReference type="Gene3D" id="1.10.443.10">
    <property type="entry name" value="Intergrase catalytic core"/>
    <property type="match status" value="1"/>
</dbReference>
<evidence type="ECO:0000313" key="8">
    <source>
        <dbReference type="Proteomes" id="UP000642993"/>
    </source>
</evidence>
<sequence>MPRIHGDGSIRQRKDGRWEARLRDGSKQVSIYGKTRRDVAQQLKKARERLDAGKPVRDANRTVADWAAQWVEVTLPASGRAATTRDQYTILTRKHIIDDELGSLRLGKVTGGDVERWLGRKATQGYAASTRRTMYAVLRAILDTAVRDRLLARNPVHDVKRPAQQSSEAAHLAPAEVARILDAARSSRYHPVLVLIAATGCRKGEALGLRWRDINLSAAQLTIRGSLARTSGGILLTEAKSATSRREVPLHQGVVAMLRDWKRQQQDEKLAAGNVWEEGTLGDLVFRTELGRPVDPRNVLRAMETAARRCGIAVDDVHALRHSAATAWLEAGVHVKAVSSLLGHSSISITGDLYGHRSEEAGRSAVDGLGDALGF</sequence>
<evidence type="ECO:0000313" key="7">
    <source>
        <dbReference type="EMBL" id="MBD8505521.1"/>
    </source>
</evidence>
<accession>A0A927PLL9</accession>
<dbReference type="InterPro" id="IPR011010">
    <property type="entry name" value="DNA_brk_join_enz"/>
</dbReference>
<name>A0A927PLL9_9ACTN</name>
<evidence type="ECO:0000256" key="2">
    <source>
        <dbReference type="ARBA" id="ARBA00023125"/>
    </source>
</evidence>
<dbReference type="InterPro" id="IPR010998">
    <property type="entry name" value="Integrase_recombinase_N"/>
</dbReference>
<dbReference type="CDD" id="cd01189">
    <property type="entry name" value="INT_ICEBs1_C_like"/>
    <property type="match status" value="1"/>
</dbReference>
<dbReference type="GO" id="GO:0006310">
    <property type="term" value="P:DNA recombination"/>
    <property type="evidence" value="ECO:0007669"/>
    <property type="project" value="UniProtKB-KW"/>
</dbReference>
<dbReference type="RefSeq" id="WP_192037945.1">
    <property type="nucleotide sequence ID" value="NZ_JACYWE010000001.1"/>
</dbReference>
<dbReference type="InterPro" id="IPR050090">
    <property type="entry name" value="Tyrosine_recombinase_XerCD"/>
</dbReference>
<gene>
    <name evidence="7" type="ORF">HT102_03320</name>
</gene>
<dbReference type="GO" id="GO:0003677">
    <property type="term" value="F:DNA binding"/>
    <property type="evidence" value="ECO:0007669"/>
    <property type="project" value="UniProtKB-UniRule"/>
</dbReference>
<protein>
    <submittedName>
        <fullName evidence="7">Site-specific integrase</fullName>
    </submittedName>
</protein>
<organism evidence="7 8">
    <name type="scientific">Lolliginicoccus lacisalsi</name>
    <dbReference type="NCBI Taxonomy" id="2742202"/>
    <lineage>
        <taxon>Bacteria</taxon>
        <taxon>Bacillati</taxon>
        <taxon>Actinomycetota</taxon>
        <taxon>Actinomycetes</taxon>
        <taxon>Mycobacteriales</taxon>
        <taxon>Hoyosellaceae</taxon>
        <taxon>Lolliginicoccus</taxon>
    </lineage>
</organism>
<evidence type="ECO:0000256" key="4">
    <source>
        <dbReference type="PROSITE-ProRule" id="PRU01248"/>
    </source>
</evidence>
<dbReference type="InterPro" id="IPR044068">
    <property type="entry name" value="CB"/>
</dbReference>
<evidence type="ECO:0000256" key="1">
    <source>
        <dbReference type="ARBA" id="ARBA00008857"/>
    </source>
</evidence>
<reference evidence="7" key="1">
    <citation type="submission" date="2020-09" db="EMBL/GenBank/DDBJ databases">
        <title>Hoyosella lacisalsi sp. nov., a halotolerant actinobacterium isolated from soil of Lake Gudzhirganskoe.</title>
        <authorList>
            <person name="Yang Q."/>
            <person name="Guo P.Y."/>
            <person name="Liu S.W."/>
            <person name="Li F.N."/>
            <person name="Sun C.H."/>
        </authorList>
    </citation>
    <scope>NUCLEOTIDE SEQUENCE</scope>
    <source>
        <strain evidence="7">G463</strain>
    </source>
</reference>
<evidence type="ECO:0000259" key="6">
    <source>
        <dbReference type="PROSITE" id="PS51900"/>
    </source>
</evidence>
<dbReference type="PANTHER" id="PTHR30349">
    <property type="entry name" value="PHAGE INTEGRASE-RELATED"/>
    <property type="match status" value="1"/>
</dbReference>
<proteinExistence type="inferred from homology"/>
<dbReference type="PANTHER" id="PTHR30349:SF64">
    <property type="entry name" value="PROPHAGE INTEGRASE INTD-RELATED"/>
    <property type="match status" value="1"/>
</dbReference>
<evidence type="ECO:0000259" key="5">
    <source>
        <dbReference type="PROSITE" id="PS51898"/>
    </source>
</evidence>
<dbReference type="Proteomes" id="UP000642993">
    <property type="component" value="Unassembled WGS sequence"/>
</dbReference>
<dbReference type="PROSITE" id="PS51900">
    <property type="entry name" value="CB"/>
    <property type="match status" value="1"/>
</dbReference>
<keyword evidence="2 4" id="KW-0238">DNA-binding</keyword>
<keyword evidence="3" id="KW-0233">DNA recombination</keyword>
<dbReference type="PROSITE" id="PS51898">
    <property type="entry name" value="TYR_RECOMBINASE"/>
    <property type="match status" value="1"/>
</dbReference>
<dbReference type="AlphaFoldDB" id="A0A927PLL9"/>
<dbReference type="SUPFAM" id="SSF56349">
    <property type="entry name" value="DNA breaking-rejoining enzymes"/>
    <property type="match status" value="1"/>
</dbReference>
<dbReference type="EMBL" id="JACYWE010000001">
    <property type="protein sequence ID" value="MBD8505521.1"/>
    <property type="molecule type" value="Genomic_DNA"/>
</dbReference>
<dbReference type="GO" id="GO:0015074">
    <property type="term" value="P:DNA integration"/>
    <property type="evidence" value="ECO:0007669"/>
    <property type="project" value="InterPro"/>
</dbReference>
<keyword evidence="8" id="KW-1185">Reference proteome</keyword>
<feature type="domain" description="Core-binding (CB)" evidence="6">
    <location>
        <begin position="61"/>
        <end position="146"/>
    </location>
</feature>